<organism evidence="1 2">
    <name type="scientific">Thalassospira mesophila</name>
    <dbReference type="NCBI Taxonomy" id="1293891"/>
    <lineage>
        <taxon>Bacteria</taxon>
        <taxon>Pseudomonadati</taxon>
        <taxon>Pseudomonadota</taxon>
        <taxon>Alphaproteobacteria</taxon>
        <taxon>Rhodospirillales</taxon>
        <taxon>Thalassospiraceae</taxon>
        <taxon>Thalassospira</taxon>
    </lineage>
</organism>
<evidence type="ECO:0000313" key="1">
    <source>
        <dbReference type="EMBL" id="OSQ38995.1"/>
    </source>
</evidence>
<dbReference type="AlphaFoldDB" id="A0A1Y2L1L0"/>
<dbReference type="EMBL" id="JFKA01000003">
    <property type="protein sequence ID" value="OSQ38995.1"/>
    <property type="molecule type" value="Genomic_DNA"/>
</dbReference>
<protein>
    <submittedName>
        <fullName evidence="1">Uncharacterized protein</fullName>
    </submittedName>
</protein>
<keyword evidence="2" id="KW-1185">Reference proteome</keyword>
<comment type="caution">
    <text evidence="1">The sequence shown here is derived from an EMBL/GenBank/DDBJ whole genome shotgun (WGS) entry which is preliminary data.</text>
</comment>
<dbReference type="Proteomes" id="UP000193391">
    <property type="component" value="Unassembled WGS sequence"/>
</dbReference>
<proteinExistence type="predicted"/>
<name>A0A1Y2L1L0_9PROT</name>
<dbReference type="RefSeq" id="WP_085581945.1">
    <property type="nucleotide sequence ID" value="NZ_JFKA01000003.1"/>
</dbReference>
<dbReference type="OrthoDB" id="9916359at2"/>
<dbReference type="STRING" id="1293891.TMES_09875"/>
<accession>A0A1Y2L1L0</accession>
<sequence length="120" mass="13363">MTHFPEITPDFEKRKAVLHILRGANVDGPVGIAVDVLCCVYGLENTYYFNRRSTHAVVVRGAIHKVPDAVDQANEILRQLGLVGQYIAYPGARTDPLNGLNNRRLLPVNDNRRNVMRGAV</sequence>
<gene>
    <name evidence="1" type="ORF">TMES_09875</name>
</gene>
<reference evidence="1 2" key="1">
    <citation type="submission" date="2014-03" db="EMBL/GenBank/DDBJ databases">
        <title>The draft genome sequence of Thalassospira mesophila JCM 18969.</title>
        <authorList>
            <person name="Lai Q."/>
            <person name="Shao Z."/>
        </authorList>
    </citation>
    <scope>NUCLEOTIDE SEQUENCE [LARGE SCALE GENOMIC DNA]</scope>
    <source>
        <strain evidence="1 2">JCM 18969</strain>
    </source>
</reference>
<evidence type="ECO:0000313" key="2">
    <source>
        <dbReference type="Proteomes" id="UP000193391"/>
    </source>
</evidence>